<protein>
    <recommendedName>
        <fullName evidence="5">Zinc-finger domain-containing protein</fullName>
    </recommendedName>
</protein>
<evidence type="ECO:0000256" key="2">
    <source>
        <dbReference type="SAM" id="Phobius"/>
    </source>
</evidence>
<feature type="compositionally biased region" description="Low complexity" evidence="1">
    <location>
        <begin position="163"/>
        <end position="194"/>
    </location>
</feature>
<keyword evidence="2" id="KW-0812">Transmembrane</keyword>
<dbReference type="Proteomes" id="UP001500751">
    <property type="component" value="Unassembled WGS sequence"/>
</dbReference>
<evidence type="ECO:0000313" key="3">
    <source>
        <dbReference type="EMBL" id="GAA2027673.1"/>
    </source>
</evidence>
<sequence length="314" mass="31186">MVIDPAASGPDTHLDPDRMADLYDGLLGPDETDAAQRHLASCDQCAEDFALLTMDSVSGLAEFLAPEPTPIPAEVAIRIEAALHREPPLTPQATGSAEPHHSAAPRRSRRFRLVFGSLAGASLVVAGAFAGIAALNAGGSGSSTAKSSTVTSLADGADSANRAPAGQSPAAGGAAPNAVAPRPSTPSSASAPGLAPGGTPPGGEIDAPPSVATGPDIDQQAQQLLGRIRQNQAVGSGSSGMKTDTASFQCPPPGFGGTTPLGMASITYAGQAAELLVYPKPGDPAHAAVYVVATASCTAPGPGTVLYTSEISRP</sequence>
<feature type="transmembrane region" description="Helical" evidence="2">
    <location>
        <begin position="113"/>
        <end position="135"/>
    </location>
</feature>
<dbReference type="RefSeq" id="WP_344666021.1">
    <property type="nucleotide sequence ID" value="NZ_BAAAQN010000013.1"/>
</dbReference>
<name>A0ABP5FIY7_9ACTN</name>
<keyword evidence="4" id="KW-1185">Reference proteome</keyword>
<evidence type="ECO:0008006" key="5">
    <source>
        <dbReference type="Google" id="ProtNLM"/>
    </source>
</evidence>
<reference evidence="4" key="1">
    <citation type="journal article" date="2019" name="Int. J. Syst. Evol. Microbiol.">
        <title>The Global Catalogue of Microorganisms (GCM) 10K type strain sequencing project: providing services to taxonomists for standard genome sequencing and annotation.</title>
        <authorList>
            <consortium name="The Broad Institute Genomics Platform"/>
            <consortium name="The Broad Institute Genome Sequencing Center for Infectious Disease"/>
            <person name="Wu L."/>
            <person name="Ma J."/>
        </authorList>
    </citation>
    <scope>NUCLEOTIDE SEQUENCE [LARGE SCALE GENOMIC DNA]</scope>
    <source>
        <strain evidence="4">JCM 16014</strain>
    </source>
</reference>
<keyword evidence="2" id="KW-1133">Transmembrane helix</keyword>
<dbReference type="EMBL" id="BAAAQN010000013">
    <property type="protein sequence ID" value="GAA2027673.1"/>
    <property type="molecule type" value="Genomic_DNA"/>
</dbReference>
<organism evidence="3 4">
    <name type="scientific">Catenulispora yoronensis</name>
    <dbReference type="NCBI Taxonomy" id="450799"/>
    <lineage>
        <taxon>Bacteria</taxon>
        <taxon>Bacillati</taxon>
        <taxon>Actinomycetota</taxon>
        <taxon>Actinomycetes</taxon>
        <taxon>Catenulisporales</taxon>
        <taxon>Catenulisporaceae</taxon>
        <taxon>Catenulispora</taxon>
    </lineage>
</organism>
<gene>
    <name evidence="3" type="ORF">GCM10009839_28230</name>
</gene>
<evidence type="ECO:0000313" key="4">
    <source>
        <dbReference type="Proteomes" id="UP001500751"/>
    </source>
</evidence>
<evidence type="ECO:0000256" key="1">
    <source>
        <dbReference type="SAM" id="MobiDB-lite"/>
    </source>
</evidence>
<proteinExistence type="predicted"/>
<accession>A0ABP5FIY7</accession>
<keyword evidence="2" id="KW-0472">Membrane</keyword>
<comment type="caution">
    <text evidence="3">The sequence shown here is derived from an EMBL/GenBank/DDBJ whole genome shotgun (WGS) entry which is preliminary data.</text>
</comment>
<feature type="region of interest" description="Disordered" evidence="1">
    <location>
        <begin position="153"/>
        <end position="215"/>
    </location>
</feature>